<evidence type="ECO:0000256" key="3">
    <source>
        <dbReference type="ARBA" id="ARBA00022777"/>
    </source>
</evidence>
<accession>A0A286NUZ8</accession>
<gene>
    <name evidence="7" type="ORF">MEBOL_000299</name>
</gene>
<protein>
    <submittedName>
        <fullName evidence="7">Serine/threonine protein kinase</fullName>
    </submittedName>
</protein>
<feature type="compositionally biased region" description="Basic and acidic residues" evidence="5">
    <location>
        <begin position="337"/>
        <end position="361"/>
    </location>
</feature>
<organism evidence="7 8">
    <name type="scientific">Melittangium boletus DSM 14713</name>
    <dbReference type="NCBI Taxonomy" id="1294270"/>
    <lineage>
        <taxon>Bacteria</taxon>
        <taxon>Pseudomonadati</taxon>
        <taxon>Myxococcota</taxon>
        <taxon>Myxococcia</taxon>
        <taxon>Myxococcales</taxon>
        <taxon>Cystobacterineae</taxon>
        <taxon>Archangiaceae</taxon>
        <taxon>Melittangium</taxon>
    </lineage>
</organism>
<dbReference type="InterPro" id="IPR000719">
    <property type="entry name" value="Prot_kinase_dom"/>
</dbReference>
<feature type="compositionally biased region" description="Basic and acidic residues" evidence="5">
    <location>
        <begin position="387"/>
        <end position="408"/>
    </location>
</feature>
<evidence type="ECO:0000256" key="2">
    <source>
        <dbReference type="ARBA" id="ARBA00022741"/>
    </source>
</evidence>
<dbReference type="CDD" id="cd14014">
    <property type="entry name" value="STKc_PknB_like"/>
    <property type="match status" value="1"/>
</dbReference>
<dbReference type="GO" id="GO:0004674">
    <property type="term" value="F:protein serine/threonine kinase activity"/>
    <property type="evidence" value="ECO:0007669"/>
    <property type="project" value="UniProtKB-KW"/>
</dbReference>
<dbReference type="Pfam" id="PF08308">
    <property type="entry name" value="PEGA"/>
    <property type="match status" value="1"/>
</dbReference>
<evidence type="ECO:0000256" key="1">
    <source>
        <dbReference type="ARBA" id="ARBA00022679"/>
    </source>
</evidence>
<proteinExistence type="predicted"/>
<keyword evidence="1" id="KW-0808">Transferase</keyword>
<dbReference type="InterPro" id="IPR011009">
    <property type="entry name" value="Kinase-like_dom_sf"/>
</dbReference>
<dbReference type="PANTHER" id="PTHR43289">
    <property type="entry name" value="MITOGEN-ACTIVATED PROTEIN KINASE KINASE KINASE 20-RELATED"/>
    <property type="match status" value="1"/>
</dbReference>
<keyword evidence="7" id="KW-0723">Serine/threonine-protein kinase</keyword>
<dbReference type="SUPFAM" id="SSF56112">
    <property type="entry name" value="Protein kinase-like (PK-like)"/>
    <property type="match status" value="1"/>
</dbReference>
<name>A0A286NUZ8_9BACT</name>
<dbReference type="PANTHER" id="PTHR43289:SF6">
    <property type="entry name" value="SERINE_THREONINE-PROTEIN KINASE NEKL-3"/>
    <property type="match status" value="1"/>
</dbReference>
<feature type="region of interest" description="Disordered" evidence="5">
    <location>
        <begin position="497"/>
        <end position="538"/>
    </location>
</feature>
<feature type="region of interest" description="Disordered" evidence="5">
    <location>
        <begin position="318"/>
        <end position="440"/>
    </location>
</feature>
<dbReference type="Pfam" id="PF00069">
    <property type="entry name" value="Pkinase"/>
    <property type="match status" value="1"/>
</dbReference>
<dbReference type="RefSeq" id="WP_095975752.1">
    <property type="nucleotide sequence ID" value="NZ_CP022163.1"/>
</dbReference>
<keyword evidence="2" id="KW-0547">Nucleotide-binding</keyword>
<dbReference type="Gene3D" id="1.10.510.10">
    <property type="entry name" value="Transferase(Phosphotransferase) domain 1"/>
    <property type="match status" value="1"/>
</dbReference>
<dbReference type="AlphaFoldDB" id="A0A286NUZ8"/>
<dbReference type="KEGG" id="mbd:MEBOL_000299"/>
<feature type="compositionally biased region" description="Low complexity" evidence="5">
    <location>
        <begin position="373"/>
        <end position="386"/>
    </location>
</feature>
<evidence type="ECO:0000256" key="5">
    <source>
        <dbReference type="SAM" id="MobiDB-lite"/>
    </source>
</evidence>
<dbReference type="OrthoDB" id="9801841at2"/>
<evidence type="ECO:0000256" key="4">
    <source>
        <dbReference type="ARBA" id="ARBA00022840"/>
    </source>
</evidence>
<dbReference type="InterPro" id="IPR008266">
    <property type="entry name" value="Tyr_kinase_AS"/>
</dbReference>
<reference evidence="7 8" key="1">
    <citation type="submission" date="2017-06" db="EMBL/GenBank/DDBJ databases">
        <authorList>
            <person name="Kim H.J."/>
            <person name="Triplett B.A."/>
        </authorList>
    </citation>
    <scope>NUCLEOTIDE SEQUENCE [LARGE SCALE GENOMIC DNA]</scope>
    <source>
        <strain evidence="7 8">DSM 14713</strain>
    </source>
</reference>
<dbReference type="Proteomes" id="UP000217289">
    <property type="component" value="Chromosome"/>
</dbReference>
<keyword evidence="4" id="KW-0067">ATP-binding</keyword>
<dbReference type="InterPro" id="IPR013229">
    <property type="entry name" value="PEGA"/>
</dbReference>
<sequence length="705" mass="76553">MSIENYGKYQLLKRLAMGGMAQIYLAREEGDPQLLVIKRILPHLAENEEFVQMFLDEARIAARLDHPNIVQIFDLGSQDDSFFIAMEYIHGEDLRRIWKAAERGGQLIPVPLVCRILSEACAGLDHAHKQLDASGKPLNIVHRDISPQNILLTFEGRAKVVDFGIAKAADQATETRSGVLKGKYSYMSPEQAAGQRVDRRSDIFALGVVLYELLTGVRLFKRANDIITLQAVAECDITPPSQLNARVPKDLDPIVMKALARDPAHRYSEALQFQRALEGWLDAQPQPSSTAAVSAYMKDLYAARLAEEARLGDVLVEEEGMSPPGGSKASLRAAKSSVERSLAERSLGERPGDRAPADKATVDNTMAAPRQLEAAAPPSTRTPSRPSRSESRPNGLERKRTVDLRRNPSDAVLDAPSESLSETPLLRPSLPRQRAIPPPAAELSGMSETIEDVDQSEPSVAPEPRKSNRGVLVGVVALVLLGLVLGGLWALRSEPGPPVPVASVQKEPEPKPLPPPEPEPTPTPTPTPTSTPPPPAESIVARTEIPQPVPVRVTLSAKPGQASLTVDGQLHSKSTVVLSAMPGQELVVRVEAPRHRAISRKITVGEGPTQEESLELEPLPKERPEPRPSPPPVAAVETRKGTVRFAVTPWADVSCGGRNLGSTPLPDVSLVAGVYECRFSNPEKGTRTQRIEVKPNTHTRVVVKF</sequence>
<dbReference type="EMBL" id="CP022163">
    <property type="protein sequence ID" value="ATB26865.1"/>
    <property type="molecule type" value="Genomic_DNA"/>
</dbReference>
<dbReference type="GO" id="GO:0005524">
    <property type="term" value="F:ATP binding"/>
    <property type="evidence" value="ECO:0007669"/>
    <property type="project" value="UniProtKB-KW"/>
</dbReference>
<dbReference type="Gene3D" id="3.30.200.20">
    <property type="entry name" value="Phosphorylase Kinase, domain 1"/>
    <property type="match status" value="1"/>
</dbReference>
<evidence type="ECO:0000259" key="6">
    <source>
        <dbReference type="PROSITE" id="PS50011"/>
    </source>
</evidence>
<evidence type="ECO:0000313" key="7">
    <source>
        <dbReference type="EMBL" id="ATB26865.1"/>
    </source>
</evidence>
<feature type="domain" description="Protein kinase" evidence="6">
    <location>
        <begin position="9"/>
        <end position="281"/>
    </location>
</feature>
<dbReference type="PROSITE" id="PS00109">
    <property type="entry name" value="PROTEIN_KINASE_TYR"/>
    <property type="match status" value="1"/>
</dbReference>
<feature type="region of interest" description="Disordered" evidence="5">
    <location>
        <begin position="604"/>
        <end position="635"/>
    </location>
</feature>
<keyword evidence="8" id="KW-1185">Reference proteome</keyword>
<feature type="compositionally biased region" description="Pro residues" evidence="5">
    <location>
        <begin position="511"/>
        <end position="536"/>
    </location>
</feature>
<dbReference type="PROSITE" id="PS50011">
    <property type="entry name" value="PROTEIN_KINASE_DOM"/>
    <property type="match status" value="1"/>
</dbReference>
<keyword evidence="3 7" id="KW-0418">Kinase</keyword>
<evidence type="ECO:0000313" key="8">
    <source>
        <dbReference type="Proteomes" id="UP000217289"/>
    </source>
</evidence>